<dbReference type="Gene3D" id="3.40.640.10">
    <property type="entry name" value="Type I PLP-dependent aspartate aminotransferase-like (Major domain)"/>
    <property type="match status" value="1"/>
</dbReference>
<dbReference type="Proteomes" id="UP000095546">
    <property type="component" value="Unassembled WGS sequence"/>
</dbReference>
<keyword evidence="8" id="KW-0411">Iron-sulfur</keyword>
<dbReference type="GO" id="GO:0051536">
    <property type="term" value="F:iron-sulfur cluster binding"/>
    <property type="evidence" value="ECO:0007669"/>
    <property type="project" value="UniProtKB-KW"/>
</dbReference>
<dbReference type="InterPro" id="IPR015422">
    <property type="entry name" value="PyrdxlP-dep_Trfase_small"/>
</dbReference>
<dbReference type="NCBIfam" id="NF002806">
    <property type="entry name" value="PRK02948.1"/>
    <property type="match status" value="1"/>
</dbReference>
<dbReference type="FunFam" id="3.40.640.10:FF:000084">
    <property type="entry name" value="IscS-like cysteine desulfurase"/>
    <property type="match status" value="1"/>
</dbReference>
<keyword evidence="4 12" id="KW-0808">Transferase</keyword>
<evidence type="ECO:0000256" key="10">
    <source>
        <dbReference type="RuleBase" id="RU004504"/>
    </source>
</evidence>
<dbReference type="OrthoDB" id="9808002at2"/>
<dbReference type="STRING" id="187979.ERS852385_01526"/>
<dbReference type="EC" id="2.8.1.7" evidence="3"/>
<organism evidence="12 13">
    <name type="scientific">Mitsuokella jalaludinii</name>
    <dbReference type="NCBI Taxonomy" id="187979"/>
    <lineage>
        <taxon>Bacteria</taxon>
        <taxon>Bacillati</taxon>
        <taxon>Bacillota</taxon>
        <taxon>Negativicutes</taxon>
        <taxon>Selenomonadales</taxon>
        <taxon>Selenomonadaceae</taxon>
        <taxon>Mitsuokella</taxon>
    </lineage>
</organism>
<evidence type="ECO:0000256" key="5">
    <source>
        <dbReference type="ARBA" id="ARBA00022723"/>
    </source>
</evidence>
<dbReference type="eggNOG" id="COG1104">
    <property type="taxonomic scope" value="Bacteria"/>
</dbReference>
<dbReference type="Pfam" id="PF00266">
    <property type="entry name" value="Aminotran_5"/>
    <property type="match status" value="1"/>
</dbReference>
<gene>
    <name evidence="12" type="primary">iscS</name>
    <name evidence="12" type="ORF">ERS852385_01526</name>
</gene>
<keyword evidence="7" id="KW-0408">Iron</keyword>
<evidence type="ECO:0000256" key="7">
    <source>
        <dbReference type="ARBA" id="ARBA00023004"/>
    </source>
</evidence>
<accession>A0A174AAD4</accession>
<dbReference type="Gene3D" id="1.10.260.50">
    <property type="match status" value="1"/>
</dbReference>
<dbReference type="SUPFAM" id="SSF53383">
    <property type="entry name" value="PLP-dependent transferases"/>
    <property type="match status" value="1"/>
</dbReference>
<reference evidence="12 13" key="1">
    <citation type="submission" date="2015-09" db="EMBL/GenBank/DDBJ databases">
        <authorList>
            <consortium name="Pathogen Informatics"/>
        </authorList>
    </citation>
    <scope>NUCLEOTIDE SEQUENCE [LARGE SCALE GENOMIC DNA]</scope>
    <source>
        <strain evidence="12 13">2789STDY5608828</strain>
    </source>
</reference>
<evidence type="ECO:0000259" key="11">
    <source>
        <dbReference type="Pfam" id="PF00266"/>
    </source>
</evidence>
<keyword evidence="13" id="KW-1185">Reference proteome</keyword>
<evidence type="ECO:0000256" key="6">
    <source>
        <dbReference type="ARBA" id="ARBA00022898"/>
    </source>
</evidence>
<keyword evidence="6" id="KW-0663">Pyridoxal phosphate</keyword>
<evidence type="ECO:0000256" key="3">
    <source>
        <dbReference type="ARBA" id="ARBA00012239"/>
    </source>
</evidence>
<dbReference type="GO" id="GO:0046872">
    <property type="term" value="F:metal ion binding"/>
    <property type="evidence" value="ECO:0007669"/>
    <property type="project" value="UniProtKB-KW"/>
</dbReference>
<sequence>MKPVYLDYAATTPVDARVLKAMLPYFCEQYGNPSSLYSFGREARQAVGQARRQLASLLGAEPDEIFFTSGGSESDNWVIRSLSEEALRHGGGHIITTKVEHHAVLRACEALPSGIEVTYLDVDSEGRVQPEAVESSLRPDTFLVSVMAANNEVGTIEPIAEIGAICRAHGVFFHTDAVQAVGHIPVSVKEWQVDALSLSGHKLYGPKGIGALYLRRGHKLAPFIHGGEQERGLRAGTENTAGIVGLGEAAAIAAAELAEESARLQGLRDHLFEKLLEIPGVQGNGPREGRLPGNLNLAIDGVDHETLLIRLDLMGFAVSAGSACSAGSLEPSHVLTAMGQAPARAATAIRVTLGRFTTEEEIEAFSQALCQAVHDIRRQAV</sequence>
<dbReference type="InterPro" id="IPR020578">
    <property type="entry name" value="Aminotrans_V_PyrdxlP_BS"/>
</dbReference>
<evidence type="ECO:0000313" key="13">
    <source>
        <dbReference type="Proteomes" id="UP000095546"/>
    </source>
</evidence>
<proteinExistence type="inferred from homology"/>
<evidence type="ECO:0000256" key="1">
    <source>
        <dbReference type="ARBA" id="ARBA00001933"/>
    </source>
</evidence>
<dbReference type="InterPro" id="IPR015424">
    <property type="entry name" value="PyrdxlP-dep_Trfase"/>
</dbReference>
<dbReference type="Gene3D" id="3.90.1150.10">
    <property type="entry name" value="Aspartate Aminotransferase, domain 1"/>
    <property type="match status" value="1"/>
</dbReference>
<keyword evidence="5" id="KW-0479">Metal-binding</keyword>
<dbReference type="PANTHER" id="PTHR11601">
    <property type="entry name" value="CYSTEINE DESULFURYLASE FAMILY MEMBER"/>
    <property type="match status" value="1"/>
</dbReference>
<dbReference type="InterPro" id="IPR016454">
    <property type="entry name" value="Cysteine_dSase"/>
</dbReference>
<name>A0A174AAD4_9FIRM</name>
<dbReference type="EMBL" id="CYYU01000010">
    <property type="protein sequence ID" value="CUN85444.1"/>
    <property type="molecule type" value="Genomic_DNA"/>
</dbReference>
<evidence type="ECO:0000256" key="4">
    <source>
        <dbReference type="ARBA" id="ARBA00022679"/>
    </source>
</evidence>
<comment type="cofactor">
    <cofactor evidence="1 10">
        <name>pyridoxal 5'-phosphate</name>
        <dbReference type="ChEBI" id="CHEBI:597326"/>
    </cofactor>
</comment>
<evidence type="ECO:0000256" key="8">
    <source>
        <dbReference type="ARBA" id="ARBA00023014"/>
    </source>
</evidence>
<feature type="domain" description="Aminotransferase class V" evidence="11">
    <location>
        <begin position="4"/>
        <end position="365"/>
    </location>
</feature>
<protein>
    <recommendedName>
        <fullName evidence="3">cysteine desulfurase</fullName>
        <ecNumber evidence="3">2.8.1.7</ecNumber>
    </recommendedName>
</protein>
<evidence type="ECO:0000256" key="2">
    <source>
        <dbReference type="ARBA" id="ARBA00006490"/>
    </source>
</evidence>
<evidence type="ECO:0000256" key="9">
    <source>
        <dbReference type="ARBA" id="ARBA00050776"/>
    </source>
</evidence>
<evidence type="ECO:0000313" key="12">
    <source>
        <dbReference type="EMBL" id="CUN85444.1"/>
    </source>
</evidence>
<comment type="similarity">
    <text evidence="2">Belongs to the class-V pyridoxal-phosphate-dependent aminotransferase family. NifS/IscS subfamily.</text>
</comment>
<dbReference type="RefSeq" id="WP_055161971.1">
    <property type="nucleotide sequence ID" value="NZ_CABIWZ010000010.1"/>
</dbReference>
<dbReference type="InterPro" id="IPR015421">
    <property type="entry name" value="PyrdxlP-dep_Trfase_major"/>
</dbReference>
<dbReference type="PROSITE" id="PS00595">
    <property type="entry name" value="AA_TRANSFER_CLASS_5"/>
    <property type="match status" value="1"/>
</dbReference>
<dbReference type="InterPro" id="IPR000192">
    <property type="entry name" value="Aminotrans_V_dom"/>
</dbReference>
<dbReference type="GO" id="GO:0031071">
    <property type="term" value="F:cysteine desulfurase activity"/>
    <property type="evidence" value="ECO:0007669"/>
    <property type="project" value="UniProtKB-EC"/>
</dbReference>
<comment type="catalytic activity">
    <reaction evidence="9">
        <text>(sulfur carrier)-H + L-cysteine = (sulfur carrier)-SH + L-alanine</text>
        <dbReference type="Rhea" id="RHEA:43892"/>
        <dbReference type="Rhea" id="RHEA-COMP:14737"/>
        <dbReference type="Rhea" id="RHEA-COMP:14739"/>
        <dbReference type="ChEBI" id="CHEBI:29917"/>
        <dbReference type="ChEBI" id="CHEBI:35235"/>
        <dbReference type="ChEBI" id="CHEBI:57972"/>
        <dbReference type="ChEBI" id="CHEBI:64428"/>
        <dbReference type="EC" id="2.8.1.7"/>
    </reaction>
</comment>
<dbReference type="AlphaFoldDB" id="A0A174AAD4"/>
<dbReference type="PANTHER" id="PTHR11601:SF34">
    <property type="entry name" value="CYSTEINE DESULFURASE"/>
    <property type="match status" value="1"/>
</dbReference>
<dbReference type="PIRSF" id="PIRSF005572">
    <property type="entry name" value="NifS"/>
    <property type="match status" value="1"/>
</dbReference>